<dbReference type="PANTHER" id="PTHR46498">
    <property type="entry name" value="GTP-BINDING PROTEIN 8"/>
    <property type="match status" value="1"/>
</dbReference>
<dbReference type="NCBIfam" id="TIGR03598">
    <property type="entry name" value="GTPase_YsxC"/>
    <property type="match status" value="1"/>
</dbReference>
<name>A0A8H3EQM8_9LECA</name>
<evidence type="ECO:0000256" key="6">
    <source>
        <dbReference type="ARBA" id="ARBA00022842"/>
    </source>
</evidence>
<evidence type="ECO:0000256" key="3">
    <source>
        <dbReference type="ARBA" id="ARBA00015370"/>
    </source>
</evidence>
<accession>A0A8H3EQM8</accession>
<organism evidence="9 10">
    <name type="scientific">Alectoria fallacina</name>
    <dbReference type="NCBI Taxonomy" id="1903189"/>
    <lineage>
        <taxon>Eukaryota</taxon>
        <taxon>Fungi</taxon>
        <taxon>Dikarya</taxon>
        <taxon>Ascomycota</taxon>
        <taxon>Pezizomycotina</taxon>
        <taxon>Lecanoromycetes</taxon>
        <taxon>OSLEUM clade</taxon>
        <taxon>Lecanoromycetidae</taxon>
        <taxon>Lecanorales</taxon>
        <taxon>Lecanorineae</taxon>
        <taxon>Parmeliaceae</taxon>
        <taxon>Alectoria</taxon>
    </lineage>
</organism>
<evidence type="ECO:0000256" key="5">
    <source>
        <dbReference type="ARBA" id="ARBA00022741"/>
    </source>
</evidence>
<comment type="caution">
    <text evidence="9">The sequence shown here is derived from an EMBL/GenBank/DDBJ whole genome shotgun (WGS) entry which is preliminary data.</text>
</comment>
<dbReference type="AlphaFoldDB" id="A0A8H3EQM8"/>
<dbReference type="CDD" id="cd01876">
    <property type="entry name" value="YihA_EngB"/>
    <property type="match status" value="1"/>
</dbReference>
<dbReference type="PROSITE" id="PS51706">
    <property type="entry name" value="G_ENGB"/>
    <property type="match status" value="1"/>
</dbReference>
<evidence type="ECO:0000256" key="2">
    <source>
        <dbReference type="ARBA" id="ARBA00009638"/>
    </source>
</evidence>
<evidence type="ECO:0000256" key="1">
    <source>
        <dbReference type="ARBA" id="ARBA00001946"/>
    </source>
</evidence>
<evidence type="ECO:0000256" key="4">
    <source>
        <dbReference type="ARBA" id="ARBA00022723"/>
    </source>
</evidence>
<evidence type="ECO:0000313" key="10">
    <source>
        <dbReference type="Proteomes" id="UP000664203"/>
    </source>
</evidence>
<dbReference type="OrthoDB" id="391988at2759"/>
<dbReference type="InterPro" id="IPR030393">
    <property type="entry name" value="G_ENGB_dom"/>
</dbReference>
<dbReference type="Gene3D" id="3.40.50.300">
    <property type="entry name" value="P-loop containing nucleotide triphosphate hydrolases"/>
    <property type="match status" value="1"/>
</dbReference>
<dbReference type="GO" id="GO:0005525">
    <property type="term" value="F:GTP binding"/>
    <property type="evidence" value="ECO:0007669"/>
    <property type="project" value="UniProtKB-KW"/>
</dbReference>
<dbReference type="EMBL" id="CAJPDR010000045">
    <property type="protein sequence ID" value="CAF9910909.1"/>
    <property type="molecule type" value="Genomic_DNA"/>
</dbReference>
<dbReference type="PRINTS" id="PR00326">
    <property type="entry name" value="GTP1OBG"/>
</dbReference>
<dbReference type="PANTHER" id="PTHR46498:SF1">
    <property type="entry name" value="GTP-BINDING PROTEIN 8"/>
    <property type="match status" value="1"/>
</dbReference>
<comment type="similarity">
    <text evidence="2">Belongs to the TRAFAC class TrmE-Era-EngA-EngB-Septin-like GTPase superfamily. EngB GTPase family.</text>
</comment>
<dbReference type="InterPro" id="IPR006073">
    <property type="entry name" value="GTP-bd"/>
</dbReference>
<dbReference type="GO" id="GO:0005739">
    <property type="term" value="C:mitochondrion"/>
    <property type="evidence" value="ECO:0007669"/>
    <property type="project" value="TreeGrafter"/>
</dbReference>
<dbReference type="InterPro" id="IPR052279">
    <property type="entry name" value="EngB_GTPase"/>
</dbReference>
<dbReference type="InterPro" id="IPR019987">
    <property type="entry name" value="GTP-bd_ribosome_bio_YsxC"/>
</dbReference>
<dbReference type="Pfam" id="PF01926">
    <property type="entry name" value="MMR_HSR1"/>
    <property type="match status" value="1"/>
</dbReference>
<dbReference type="InterPro" id="IPR027417">
    <property type="entry name" value="P-loop_NTPase"/>
</dbReference>
<dbReference type="Proteomes" id="UP000664203">
    <property type="component" value="Unassembled WGS sequence"/>
</dbReference>
<comment type="cofactor">
    <cofactor evidence="1">
        <name>Mg(2+)</name>
        <dbReference type="ChEBI" id="CHEBI:18420"/>
    </cofactor>
</comment>
<evidence type="ECO:0000256" key="7">
    <source>
        <dbReference type="ARBA" id="ARBA00023134"/>
    </source>
</evidence>
<keyword evidence="6" id="KW-0460">Magnesium</keyword>
<keyword evidence="7" id="KW-0342">GTP-binding</keyword>
<protein>
    <recommendedName>
        <fullName evidence="3">GTP-binding protein 8</fullName>
    </recommendedName>
</protein>
<reference evidence="9" key="1">
    <citation type="submission" date="2021-03" db="EMBL/GenBank/DDBJ databases">
        <authorList>
            <person name="Tagirdzhanova G."/>
        </authorList>
    </citation>
    <scope>NUCLEOTIDE SEQUENCE</scope>
</reference>
<feature type="domain" description="EngB-type G" evidence="8">
    <location>
        <begin position="87"/>
        <end position="268"/>
    </location>
</feature>
<keyword evidence="5" id="KW-0547">Nucleotide-binding</keyword>
<evidence type="ECO:0000259" key="8">
    <source>
        <dbReference type="PROSITE" id="PS51706"/>
    </source>
</evidence>
<keyword evidence="4" id="KW-0479">Metal-binding</keyword>
<dbReference type="GO" id="GO:0046872">
    <property type="term" value="F:metal ion binding"/>
    <property type="evidence" value="ECO:0007669"/>
    <property type="project" value="UniProtKB-KW"/>
</dbReference>
<gene>
    <name evidence="9" type="ORF">ALECFALPRED_006929</name>
</gene>
<sequence length="325" mass="35663">MSSTACWRTSSCSKRIPEVFRKLGVRCTATLSSHNGSAEYPNRELAYYWDTTPPTATQLRRAEKFFGAAPPKLLFSATRFRTVNNSAIPEVAFFGRSNVGKSSLLNALMGQKICHTSSKPGRTRSMNFFAVGGEDGHGSPGKLAVLDMPGYGKGSREEWGAEIMKYLIGRKQLRRAFLLVDALHGLKRSDGELLSLFRQNAISHQIILSKVDRLLFRKSRPSVARVDWNSSELDLLCEQLKGKIQPGNGDGPEALGEIMTCSAEVSLEGRKLGINNVQWAVLAATGLGEEKRKLLPSELSTDVPNDGVLIGNTVHPDSILETPRF</sequence>
<evidence type="ECO:0000313" key="9">
    <source>
        <dbReference type="EMBL" id="CAF9910909.1"/>
    </source>
</evidence>
<dbReference type="SUPFAM" id="SSF52540">
    <property type="entry name" value="P-loop containing nucleoside triphosphate hydrolases"/>
    <property type="match status" value="1"/>
</dbReference>
<proteinExistence type="inferred from homology"/>
<keyword evidence="10" id="KW-1185">Reference proteome</keyword>